<dbReference type="Pfam" id="PF25137">
    <property type="entry name" value="ADH_Fe_C"/>
    <property type="match status" value="1"/>
</dbReference>
<proteinExistence type="inferred from homology"/>
<dbReference type="SUPFAM" id="SSF56796">
    <property type="entry name" value="Dehydroquinate synthase-like"/>
    <property type="match status" value="1"/>
</dbReference>
<evidence type="ECO:0000256" key="7">
    <source>
        <dbReference type="ARBA" id="ARBA00074848"/>
    </source>
</evidence>
<evidence type="ECO:0000256" key="8">
    <source>
        <dbReference type="ARBA" id="ARBA00076680"/>
    </source>
</evidence>
<accession>A0A1G7G3Y4</accession>
<evidence type="ECO:0000256" key="6">
    <source>
        <dbReference type="ARBA" id="ARBA00049243"/>
    </source>
</evidence>
<evidence type="ECO:0000256" key="2">
    <source>
        <dbReference type="ARBA" id="ARBA00007358"/>
    </source>
</evidence>
<dbReference type="InterPro" id="IPR039697">
    <property type="entry name" value="Alcohol_dehydrogenase_Fe"/>
</dbReference>
<dbReference type="CDD" id="cd14861">
    <property type="entry name" value="Fe-ADH-like"/>
    <property type="match status" value="1"/>
</dbReference>
<dbReference type="GO" id="GO:0004022">
    <property type="term" value="F:alcohol dehydrogenase (NAD+) activity"/>
    <property type="evidence" value="ECO:0007669"/>
    <property type="project" value="UniProtKB-EC"/>
</dbReference>
<evidence type="ECO:0000256" key="4">
    <source>
        <dbReference type="ARBA" id="ARBA00023027"/>
    </source>
</evidence>
<keyword evidence="3" id="KW-0560">Oxidoreductase</keyword>
<feature type="domain" description="Alcohol dehydrogenase iron-type/glycerol dehydrogenase GldA" evidence="9">
    <location>
        <begin position="15"/>
        <end position="188"/>
    </location>
</feature>
<evidence type="ECO:0000256" key="3">
    <source>
        <dbReference type="ARBA" id="ARBA00023002"/>
    </source>
</evidence>
<dbReference type="Gene3D" id="3.40.50.1970">
    <property type="match status" value="1"/>
</dbReference>
<evidence type="ECO:0000256" key="5">
    <source>
        <dbReference type="ARBA" id="ARBA00049164"/>
    </source>
</evidence>
<feature type="domain" description="Fe-containing alcohol dehydrogenase-like C-terminal" evidence="10">
    <location>
        <begin position="199"/>
        <end position="385"/>
    </location>
</feature>
<dbReference type="RefSeq" id="WP_089959939.1">
    <property type="nucleotide sequence ID" value="NZ_FNAV01000008.1"/>
</dbReference>
<dbReference type="OrthoDB" id="9815791at2"/>
<keyword evidence="12" id="KW-1185">Reference proteome</keyword>
<evidence type="ECO:0000259" key="10">
    <source>
        <dbReference type="Pfam" id="PF25137"/>
    </source>
</evidence>
<gene>
    <name evidence="11" type="ORF">SAMN04488105_108109</name>
</gene>
<dbReference type="InterPro" id="IPR001670">
    <property type="entry name" value="ADH_Fe/GldA"/>
</dbReference>
<comment type="catalytic activity">
    <reaction evidence="5">
        <text>a secondary alcohol + NAD(+) = a ketone + NADH + H(+)</text>
        <dbReference type="Rhea" id="RHEA:10740"/>
        <dbReference type="ChEBI" id="CHEBI:15378"/>
        <dbReference type="ChEBI" id="CHEBI:17087"/>
        <dbReference type="ChEBI" id="CHEBI:35681"/>
        <dbReference type="ChEBI" id="CHEBI:57540"/>
        <dbReference type="ChEBI" id="CHEBI:57945"/>
        <dbReference type="EC" id="1.1.1.1"/>
    </reaction>
</comment>
<dbReference type="Gene3D" id="1.20.1090.10">
    <property type="entry name" value="Dehydroquinate synthase-like - alpha domain"/>
    <property type="match status" value="1"/>
</dbReference>
<dbReference type="STRING" id="282683.SAMN04488105_108109"/>
<dbReference type="PANTHER" id="PTHR11496">
    <property type="entry name" value="ALCOHOL DEHYDROGENASE"/>
    <property type="match status" value="1"/>
</dbReference>
<evidence type="ECO:0000256" key="1">
    <source>
        <dbReference type="ARBA" id="ARBA00001962"/>
    </source>
</evidence>
<comment type="catalytic activity">
    <reaction evidence="6">
        <text>a primary alcohol + NAD(+) = an aldehyde + NADH + H(+)</text>
        <dbReference type="Rhea" id="RHEA:10736"/>
        <dbReference type="ChEBI" id="CHEBI:15378"/>
        <dbReference type="ChEBI" id="CHEBI:15734"/>
        <dbReference type="ChEBI" id="CHEBI:17478"/>
        <dbReference type="ChEBI" id="CHEBI:57540"/>
        <dbReference type="ChEBI" id="CHEBI:57945"/>
        <dbReference type="EC" id="1.1.1.1"/>
    </reaction>
</comment>
<dbReference type="GO" id="GO:0046872">
    <property type="term" value="F:metal ion binding"/>
    <property type="evidence" value="ECO:0007669"/>
    <property type="project" value="InterPro"/>
</dbReference>
<dbReference type="PANTHER" id="PTHR11496:SF102">
    <property type="entry name" value="ALCOHOL DEHYDROGENASE 4"/>
    <property type="match status" value="1"/>
</dbReference>
<comment type="cofactor">
    <cofactor evidence="1">
        <name>Fe cation</name>
        <dbReference type="ChEBI" id="CHEBI:24875"/>
    </cofactor>
</comment>
<organism evidence="11 12">
    <name type="scientific">Salipiger thiooxidans</name>
    <dbReference type="NCBI Taxonomy" id="282683"/>
    <lineage>
        <taxon>Bacteria</taxon>
        <taxon>Pseudomonadati</taxon>
        <taxon>Pseudomonadota</taxon>
        <taxon>Alphaproteobacteria</taxon>
        <taxon>Rhodobacterales</taxon>
        <taxon>Roseobacteraceae</taxon>
        <taxon>Salipiger</taxon>
    </lineage>
</organism>
<name>A0A1G7G3Y4_9RHOB</name>
<dbReference type="FunFam" id="3.40.50.1970:FF:000003">
    <property type="entry name" value="Alcohol dehydrogenase, iron-containing"/>
    <property type="match status" value="1"/>
</dbReference>
<dbReference type="PROSITE" id="PS00913">
    <property type="entry name" value="ADH_IRON_1"/>
    <property type="match status" value="1"/>
</dbReference>
<dbReference type="InterPro" id="IPR056798">
    <property type="entry name" value="ADH_Fe_C"/>
</dbReference>
<dbReference type="InterPro" id="IPR018211">
    <property type="entry name" value="ADH_Fe_CS"/>
</dbReference>
<comment type="similarity">
    <text evidence="2">Belongs to the iron-containing alcohol dehydrogenase family.</text>
</comment>
<protein>
    <recommendedName>
        <fullName evidence="7">Alcohol dehydrogenase 2</fullName>
    </recommendedName>
    <alternativeName>
        <fullName evidence="8">Alcohol dehydrogenase II</fullName>
    </alternativeName>
</protein>
<dbReference type="AlphaFoldDB" id="A0A1G7G3Y4"/>
<reference evidence="12" key="1">
    <citation type="submission" date="2016-10" db="EMBL/GenBank/DDBJ databases">
        <authorList>
            <person name="Varghese N."/>
            <person name="Submissions S."/>
        </authorList>
    </citation>
    <scope>NUCLEOTIDE SEQUENCE [LARGE SCALE GENOMIC DNA]</scope>
    <source>
        <strain evidence="12">DSM 10146</strain>
    </source>
</reference>
<dbReference type="EMBL" id="FNAV01000008">
    <property type="protein sequence ID" value="SDE82876.1"/>
    <property type="molecule type" value="Genomic_DNA"/>
</dbReference>
<sequence length="388" mass="40378">MLDFSTRPDRNWSWPTAIRFGAGRIAELPAALADLGASNPLFVTDAALVSLEPAQRALGVLRDAGVPFGLFSEVHPNPTGAAVDAGVAAFRAGGHDAVIAFGGGSALDAAKAVALMVRQTRPIWDFEDVGDNWTRVDTADPVPVVAVPTTAGTGSELGRSSIITDTEAGRKMIIFHPIMMPGVAILDPELTVGLPQGLTASTGMDALCHALETFITPNFHPMADGLALQALRMIKEALPRACENGGDLEARADMLVASGMACVALQKGLGGVHALSHALGAVYDLPHGLLNAILLPHVTAENIEHARPRLTELAQLLDLPGRQAESVIAWLEGLRDQLGIPSGLAGLGVVAERQDEVIALALKDPCAAANPAPFDAALATRMLARAMG</sequence>
<dbReference type="Proteomes" id="UP000198994">
    <property type="component" value="Unassembled WGS sequence"/>
</dbReference>
<keyword evidence="4" id="KW-0520">NAD</keyword>
<evidence type="ECO:0000259" key="9">
    <source>
        <dbReference type="Pfam" id="PF00465"/>
    </source>
</evidence>
<dbReference type="FunFam" id="1.20.1090.10:FF:000001">
    <property type="entry name" value="Aldehyde-alcohol dehydrogenase"/>
    <property type="match status" value="1"/>
</dbReference>
<evidence type="ECO:0000313" key="12">
    <source>
        <dbReference type="Proteomes" id="UP000198994"/>
    </source>
</evidence>
<dbReference type="Pfam" id="PF00465">
    <property type="entry name" value="Fe-ADH"/>
    <property type="match status" value="1"/>
</dbReference>
<evidence type="ECO:0000313" key="11">
    <source>
        <dbReference type="EMBL" id="SDE82876.1"/>
    </source>
</evidence>